<dbReference type="PROSITE" id="PS00232">
    <property type="entry name" value="CADHERIN_1"/>
    <property type="match status" value="1"/>
</dbReference>
<dbReference type="FunCoup" id="O62328">
    <property type="interactions" value="2"/>
</dbReference>
<dbReference type="WormBase" id="R05H10.6">
    <property type="protein sequence ID" value="CE38092"/>
    <property type="gene ID" value="WBGene00000399"/>
    <property type="gene designation" value="cdh-7"/>
</dbReference>
<dbReference type="UCSC" id="R05H10.6">
    <property type="organism name" value="c. elegans"/>
</dbReference>
<accession>O62328</accession>
<feature type="domain" description="Cadherin" evidence="8">
    <location>
        <begin position="701"/>
        <end position="834"/>
    </location>
</feature>
<dbReference type="InterPro" id="IPR002126">
    <property type="entry name" value="Cadherin-like_dom"/>
</dbReference>
<dbReference type="SMART" id="SM00112">
    <property type="entry name" value="CA"/>
    <property type="match status" value="4"/>
</dbReference>
<evidence type="ECO:0000313" key="11">
    <source>
        <dbReference type="WormBase" id="R05H10.6"/>
    </source>
</evidence>
<dbReference type="FunFam" id="2.60.40.60:FF:000604">
    <property type="entry name" value="CaDHerin family"/>
    <property type="match status" value="1"/>
</dbReference>
<dbReference type="GO" id="GO:0005912">
    <property type="term" value="C:adherens junction"/>
    <property type="evidence" value="ECO:0000318"/>
    <property type="project" value="GO_Central"/>
</dbReference>
<dbReference type="Pfam" id="PF00028">
    <property type="entry name" value="Cadherin"/>
    <property type="match status" value="1"/>
</dbReference>
<dbReference type="PaxDb" id="6239-R05H10.6"/>
<protein>
    <submittedName>
        <fullName evidence="9">Cadherin domain-containing protein</fullName>
    </submittedName>
</protein>
<comment type="subcellular location">
    <subcellularLocation>
        <location evidence="1">Membrane</location>
    </subcellularLocation>
</comment>
<keyword evidence="3 5" id="KW-0106">Calcium</keyword>
<evidence type="ECO:0000256" key="1">
    <source>
        <dbReference type="ARBA" id="ARBA00004370"/>
    </source>
</evidence>
<keyword evidence="6" id="KW-1133">Transmembrane helix</keyword>
<dbReference type="InterPro" id="IPR020894">
    <property type="entry name" value="Cadherin_CS"/>
</dbReference>
<dbReference type="CDD" id="cd11304">
    <property type="entry name" value="Cadherin_repeat"/>
    <property type="match status" value="3"/>
</dbReference>
<feature type="domain" description="Cadherin" evidence="8">
    <location>
        <begin position="430"/>
        <end position="546"/>
    </location>
</feature>
<gene>
    <name evidence="9 11" type="primary">cdh-7</name>
    <name evidence="9" type="ORF">CELE_R05H10.6</name>
    <name evidence="11" type="ORF">R05H10.6</name>
</gene>
<dbReference type="SUPFAM" id="SSF49313">
    <property type="entry name" value="Cadherin-like"/>
    <property type="match status" value="6"/>
</dbReference>
<dbReference type="PANTHER" id="PTHR24027:SF438">
    <property type="entry name" value="CADHERIN 23"/>
    <property type="match status" value="1"/>
</dbReference>
<feature type="chain" id="PRO_5004159230" evidence="7">
    <location>
        <begin position="19"/>
        <end position="1364"/>
    </location>
</feature>
<dbReference type="HOGENOM" id="CLU_005213_0_0_1"/>
<dbReference type="OMA" id="ITKIRAF"/>
<dbReference type="SMR" id="O62328"/>
<dbReference type="FunFam" id="2.60.40.60:FF:000302">
    <property type="entry name" value="CaDHerin family"/>
    <property type="match status" value="1"/>
</dbReference>
<dbReference type="PeptideAtlas" id="O62328"/>
<feature type="signal peptide" evidence="7">
    <location>
        <begin position="1"/>
        <end position="18"/>
    </location>
</feature>
<dbReference type="PROSITE" id="PS50268">
    <property type="entry name" value="CADHERIN_2"/>
    <property type="match status" value="5"/>
</dbReference>
<evidence type="ECO:0000256" key="4">
    <source>
        <dbReference type="ARBA" id="ARBA00023136"/>
    </source>
</evidence>
<evidence type="ECO:0007829" key="12">
    <source>
        <dbReference type="PeptideAtlas" id="O62328"/>
    </source>
</evidence>
<evidence type="ECO:0000313" key="9">
    <source>
        <dbReference type="EMBL" id="CAB05582.3"/>
    </source>
</evidence>
<keyword evidence="7" id="KW-0732">Signal</keyword>
<feature type="domain" description="Cadherin" evidence="8">
    <location>
        <begin position="936"/>
        <end position="1037"/>
    </location>
</feature>
<dbReference type="InParanoid" id="O62328"/>
<proteinExistence type="evidence at protein level"/>
<dbReference type="CTD" id="175143"/>
<feature type="domain" description="Cadherin" evidence="8">
    <location>
        <begin position="836"/>
        <end position="935"/>
    </location>
</feature>
<dbReference type="PIR" id="T23937">
    <property type="entry name" value="T23937"/>
</dbReference>
<dbReference type="GeneID" id="175143"/>
<keyword evidence="10" id="KW-1185">Reference proteome</keyword>
<dbReference type="Proteomes" id="UP000001940">
    <property type="component" value="Chromosome II"/>
</dbReference>
<evidence type="ECO:0000313" key="10">
    <source>
        <dbReference type="Proteomes" id="UP000001940"/>
    </source>
</evidence>
<dbReference type="Bgee" id="WBGene00000399">
    <property type="expression patterns" value="Expressed in larva and 1 other cell type or tissue"/>
</dbReference>
<dbReference type="GO" id="GO:0005509">
    <property type="term" value="F:calcium ion binding"/>
    <property type="evidence" value="ECO:0007669"/>
    <property type="project" value="UniProtKB-UniRule"/>
</dbReference>
<feature type="transmembrane region" description="Helical" evidence="6">
    <location>
        <begin position="1258"/>
        <end position="1283"/>
    </location>
</feature>
<dbReference type="KEGG" id="cel:CELE_R05H10.6"/>
<dbReference type="STRING" id="6239.R05H10.6.1"/>
<reference evidence="9 10" key="1">
    <citation type="journal article" date="1998" name="Science">
        <title>Genome sequence of the nematode C. elegans: a platform for investigating biology.</title>
        <authorList>
            <consortium name="The C. elegans sequencing consortium"/>
            <person name="Sulson J.E."/>
            <person name="Waterston R."/>
        </authorList>
    </citation>
    <scope>NUCLEOTIDE SEQUENCE [LARGE SCALE GENOMIC DNA]</scope>
    <source>
        <strain evidence="9 10">Bristol N2</strain>
    </source>
</reference>
<dbReference type="PRINTS" id="PR00205">
    <property type="entry name" value="CADHERIN"/>
</dbReference>
<keyword evidence="6" id="KW-0812">Transmembrane</keyword>
<dbReference type="eggNOG" id="KOG3594">
    <property type="taxonomic scope" value="Eukaryota"/>
</dbReference>
<feature type="domain" description="Cadherin" evidence="8">
    <location>
        <begin position="1038"/>
        <end position="1159"/>
    </location>
</feature>
<evidence type="ECO:0000256" key="7">
    <source>
        <dbReference type="SAM" id="SignalP"/>
    </source>
</evidence>
<dbReference type="FunFam" id="2.60.40.60:FF:000316">
    <property type="entry name" value="Cadherin 74A, isoform A"/>
    <property type="match status" value="1"/>
</dbReference>
<dbReference type="GO" id="GO:0005886">
    <property type="term" value="C:plasma membrane"/>
    <property type="evidence" value="ECO:0000318"/>
    <property type="project" value="GO_Central"/>
</dbReference>
<dbReference type="PhylomeDB" id="O62328"/>
<keyword evidence="4 6" id="KW-0472">Membrane</keyword>
<dbReference type="Gene3D" id="2.60.40.60">
    <property type="entry name" value="Cadherins"/>
    <property type="match status" value="7"/>
</dbReference>
<evidence type="ECO:0000256" key="6">
    <source>
        <dbReference type="SAM" id="Phobius"/>
    </source>
</evidence>
<dbReference type="AlphaFoldDB" id="O62328"/>
<dbReference type="RefSeq" id="NP_497075.2">
    <property type="nucleotide sequence ID" value="NM_064674.6"/>
</dbReference>
<keyword evidence="12" id="KW-1267">Proteomics identification</keyword>
<dbReference type="EMBL" id="BX284602">
    <property type="protein sequence ID" value="CAB05582.3"/>
    <property type="molecule type" value="Genomic_DNA"/>
</dbReference>
<evidence type="ECO:0000256" key="2">
    <source>
        <dbReference type="ARBA" id="ARBA00022737"/>
    </source>
</evidence>
<sequence>MREEGILLLLLLPLLVYGDLLSIPSTTFKIPRNAQEGDLIIGPEFIRASEDIDEALNLELEGTNPSPIAINGSIIDAGQPVKFILVNKNAFDSGKSKVKLQAIGVISGKVQEETINFEVEASSDLPSIPEISNFVVKSDFQEKETAIVRVSSPIPPNSELDILGSYAQRVTATFEDDKIILNTVPCHADTPCEVTFPFVVILVLRNGENHVEALLTFQEEKKSSLKMAQKLYQTTIEEHTGEQDHLVKISTKGGSSEVLYSLRDASGLFSIHPKEGILSILHPEFLSISSFGDTVNLTVVATDGDKTADAMINVKIVPEVEKNVVFGFEKESYDITAENINSILGNIKAKSASPVVYRITEGRIDLYKVEPNGDLVYTGKMVKGDREDDVTVVVQQGGLKMASTKVHINLKGIGSNPVSTSDELEKIELISSEDPNGVVVTLIQFQDEDKDAKLTYELTMENGVDENGNMIPLQEQLFEIKSEEKVAHLVVSGNLKTSKITTILLKITARDSTHPKEPSVTVTRLIVIQREKSEEEPMGLNLIPLPTEILVPVDSAVGSFIYKVTVLPMKENLQYSIEPEHLFQILDDGSIVTQKELTVEAEQLKIHVEVSDGSEKKSTETTLTLKKTLHPHFTESRYDVTLPRQTPKDSVITVVSAVGGNGEPVNQFVLKKGGHSKHFKIDEKGALRLADEQERFDDLDDEMDLLVALAENPTISVPVHISLKKNRNPRIDLVENQIFATVYDNLPINSYVGKVEVASKELVKFEMTSDEKGMSSLFGIEEDGTIRSKDWLAGSEGMHKFSVLASNIDQAGVRSANATVVIDVIKSNECSPKFKRDENLIFYVRENTPIDTVIGKVSADVLPGKCALEYSIIGPNSEILSINSANGELKTSKEFDFEKQKSYLLTLKLVAGKYNSVESGAELKILDVDDHEVKFELQEQTVEIPEDAPLNTVVATVKATEGDESQEVFYHLKAGSPPQFSLNSKTGEVMVEQALDREALDNFEIEIGASNSVDLIGTAAMKLLVKVKDVNDNGPTFDRPQYFTVVSKDTVVGAELLELNAYDPDLSDQEKKLEYTVTASSFEYRGMSRNVEDVLDIRGGENPKIYLSKPLTDYVGGVFNVQLQVRDTVDGTIGKSALRVYVHDSSDLLSLELPYSPSTVSQGVIQEFTENLSNSTGLTAIPKSVYYKAPHGIMSTNSIDLQVIFFNKSMSEIVPAERILAMQDMRQDKHQPILRKPASPYLMTSEDPRSDTLIQPELFFMVLGFLVLLAITLALCGMMACFARSRFLREKRIMENEMAIKDAIQFPSNRSPALVSFKHFAPPSAEMYRNHEEHMYRSPNLNEKIGSYAVQQATITVAEHEEKI</sequence>
<dbReference type="OrthoDB" id="9990384at2759"/>
<dbReference type="PANTHER" id="PTHR24027">
    <property type="entry name" value="CADHERIN-23"/>
    <property type="match status" value="1"/>
</dbReference>
<dbReference type="InterPro" id="IPR039808">
    <property type="entry name" value="Cadherin"/>
</dbReference>
<name>O62328_CAEEL</name>
<dbReference type="GO" id="GO:0044331">
    <property type="term" value="P:cell-cell adhesion mediated by cadherin"/>
    <property type="evidence" value="ECO:0000318"/>
    <property type="project" value="GO_Central"/>
</dbReference>
<dbReference type="AGR" id="WB:WBGene00000399"/>
<dbReference type="GO" id="GO:0007156">
    <property type="term" value="P:homophilic cell adhesion via plasma membrane adhesion molecules"/>
    <property type="evidence" value="ECO:0007669"/>
    <property type="project" value="InterPro"/>
</dbReference>
<evidence type="ECO:0000259" key="8">
    <source>
        <dbReference type="PROSITE" id="PS50268"/>
    </source>
</evidence>
<dbReference type="FunFam" id="2.60.40.60:FF:000832">
    <property type="entry name" value="CaDHerin family"/>
    <property type="match status" value="1"/>
</dbReference>
<evidence type="ECO:0000256" key="3">
    <source>
        <dbReference type="ARBA" id="ARBA00022837"/>
    </source>
</evidence>
<organism evidence="9 10">
    <name type="scientific">Caenorhabditis elegans</name>
    <dbReference type="NCBI Taxonomy" id="6239"/>
    <lineage>
        <taxon>Eukaryota</taxon>
        <taxon>Metazoa</taxon>
        <taxon>Ecdysozoa</taxon>
        <taxon>Nematoda</taxon>
        <taxon>Chromadorea</taxon>
        <taxon>Rhabditida</taxon>
        <taxon>Rhabditina</taxon>
        <taxon>Rhabditomorpha</taxon>
        <taxon>Rhabditoidea</taxon>
        <taxon>Rhabditidae</taxon>
        <taxon>Peloderinae</taxon>
        <taxon>Caenorhabditis</taxon>
    </lineage>
</organism>
<evidence type="ECO:0000256" key="5">
    <source>
        <dbReference type="PROSITE-ProRule" id="PRU00043"/>
    </source>
</evidence>
<keyword evidence="2" id="KW-0677">Repeat</keyword>
<dbReference type="InterPro" id="IPR015919">
    <property type="entry name" value="Cadherin-like_sf"/>
</dbReference>